<keyword evidence="3" id="KW-1185">Reference proteome</keyword>
<gene>
    <name evidence="2" type="ORF">C4B68_22385</name>
</gene>
<organism evidence="2 3">
    <name type="scientific">Streptomyces dengpaensis</name>
    <dbReference type="NCBI Taxonomy" id="2049881"/>
    <lineage>
        <taxon>Bacteria</taxon>
        <taxon>Bacillati</taxon>
        <taxon>Actinomycetota</taxon>
        <taxon>Actinomycetes</taxon>
        <taxon>Kitasatosporales</taxon>
        <taxon>Streptomycetaceae</taxon>
        <taxon>Streptomyces</taxon>
    </lineage>
</organism>
<feature type="signal peptide" evidence="1">
    <location>
        <begin position="1"/>
        <end position="26"/>
    </location>
</feature>
<feature type="chain" id="PRO_5045353656" evidence="1">
    <location>
        <begin position="27"/>
        <end position="284"/>
    </location>
</feature>
<dbReference type="Proteomes" id="UP000238413">
    <property type="component" value="Chromosome"/>
</dbReference>
<dbReference type="EMBL" id="CP026652">
    <property type="protein sequence ID" value="AVH58057.1"/>
    <property type="molecule type" value="Genomic_DNA"/>
</dbReference>
<sequence>MRIRATVAAVSGALALSAFVAPVAQAADAPAFDKPAASSVFGAHAKSAFAASAESAEPTVSNVTINGGKELVMGTATVKTITVSLTATHASGIEDAYIDLWHGADLDHIDGYLGPNEYPATCTASSATTSSCKLTITVDPQLDLYKNTLSGAWHVTAAALAKDGSIYGNDFYKNHYIKRYSKMTVNASPEPVAKGKTLTVTGKLTRANWETGTYTGYGTQKVNLQFRKAGTSTYTTLKTVYADSTGYVKTTTTSTNYDGYWRLNYAGSATTSAVSATGDYVDVQ</sequence>
<accession>A0ABN5I775</accession>
<protein>
    <submittedName>
        <fullName evidence="2">Calcium-binding protein</fullName>
    </submittedName>
</protein>
<proteinExistence type="predicted"/>
<evidence type="ECO:0000256" key="1">
    <source>
        <dbReference type="SAM" id="SignalP"/>
    </source>
</evidence>
<keyword evidence="1" id="KW-0732">Signal</keyword>
<reference evidence="2 3" key="1">
    <citation type="submission" date="2018-02" db="EMBL/GenBank/DDBJ databases">
        <title>Complete genome sequence of Streptomyces dengpaensis, the producer of angucyclines.</title>
        <authorList>
            <person name="Yumei L."/>
        </authorList>
    </citation>
    <scope>NUCLEOTIDE SEQUENCE [LARGE SCALE GENOMIC DNA]</scope>
    <source>
        <strain evidence="2 3">XZHG99</strain>
    </source>
</reference>
<evidence type="ECO:0000313" key="2">
    <source>
        <dbReference type="EMBL" id="AVH58057.1"/>
    </source>
</evidence>
<dbReference type="RefSeq" id="WP_099503505.1">
    <property type="nucleotide sequence ID" value="NZ_CP026652.1"/>
</dbReference>
<name>A0ABN5I775_9ACTN</name>
<evidence type="ECO:0000313" key="3">
    <source>
        <dbReference type="Proteomes" id="UP000238413"/>
    </source>
</evidence>